<dbReference type="PROSITE" id="PS00463">
    <property type="entry name" value="ZN2_CY6_FUNGAL_1"/>
    <property type="match status" value="1"/>
</dbReference>
<feature type="compositionally biased region" description="Basic and acidic residues" evidence="7">
    <location>
        <begin position="257"/>
        <end position="272"/>
    </location>
</feature>
<feature type="region of interest" description="Disordered" evidence="7">
    <location>
        <begin position="207"/>
        <end position="284"/>
    </location>
</feature>
<keyword evidence="2" id="KW-0862">Zinc</keyword>
<keyword evidence="10" id="KW-1185">Reference proteome</keyword>
<dbReference type="SMART" id="SM00066">
    <property type="entry name" value="GAL4"/>
    <property type="match status" value="1"/>
</dbReference>
<feature type="compositionally biased region" description="Low complexity" evidence="7">
    <location>
        <begin position="231"/>
        <end position="241"/>
    </location>
</feature>
<evidence type="ECO:0000256" key="1">
    <source>
        <dbReference type="ARBA" id="ARBA00022723"/>
    </source>
</evidence>
<dbReference type="SUPFAM" id="SSF57701">
    <property type="entry name" value="Zn2/Cys6 DNA-binding domain"/>
    <property type="match status" value="1"/>
</dbReference>
<dbReference type="Gene3D" id="4.10.240.10">
    <property type="entry name" value="Zn(2)-C6 fungal-type DNA-binding domain"/>
    <property type="match status" value="1"/>
</dbReference>
<organism evidence="9 10">
    <name type="scientific">Sphaerulina musiva (strain SO2202)</name>
    <name type="common">Poplar stem canker fungus</name>
    <name type="synonym">Septoria musiva</name>
    <dbReference type="NCBI Taxonomy" id="692275"/>
    <lineage>
        <taxon>Eukaryota</taxon>
        <taxon>Fungi</taxon>
        <taxon>Dikarya</taxon>
        <taxon>Ascomycota</taxon>
        <taxon>Pezizomycotina</taxon>
        <taxon>Dothideomycetes</taxon>
        <taxon>Dothideomycetidae</taxon>
        <taxon>Mycosphaerellales</taxon>
        <taxon>Mycosphaerellaceae</taxon>
        <taxon>Sphaerulina</taxon>
    </lineage>
</organism>
<feature type="compositionally biased region" description="Polar residues" evidence="7">
    <location>
        <begin position="563"/>
        <end position="588"/>
    </location>
</feature>
<feature type="region of interest" description="Disordered" evidence="7">
    <location>
        <begin position="474"/>
        <end position="590"/>
    </location>
</feature>
<evidence type="ECO:0000259" key="8">
    <source>
        <dbReference type="PROSITE" id="PS50048"/>
    </source>
</evidence>
<name>N1QG78_SPHMS</name>
<accession>N1QG78</accession>
<keyword evidence="1" id="KW-0479">Metal-binding</keyword>
<keyword evidence="3" id="KW-0805">Transcription regulation</keyword>
<evidence type="ECO:0000256" key="5">
    <source>
        <dbReference type="ARBA" id="ARBA00023163"/>
    </source>
</evidence>
<evidence type="ECO:0000256" key="3">
    <source>
        <dbReference type="ARBA" id="ARBA00023015"/>
    </source>
</evidence>
<dbReference type="OrthoDB" id="5575144at2759"/>
<dbReference type="GO" id="GO:0003677">
    <property type="term" value="F:DNA binding"/>
    <property type="evidence" value="ECO:0007669"/>
    <property type="project" value="UniProtKB-KW"/>
</dbReference>
<evidence type="ECO:0000256" key="2">
    <source>
        <dbReference type="ARBA" id="ARBA00022833"/>
    </source>
</evidence>
<evidence type="ECO:0000256" key="4">
    <source>
        <dbReference type="ARBA" id="ARBA00023125"/>
    </source>
</evidence>
<dbReference type="RefSeq" id="XP_016757674.1">
    <property type="nucleotide sequence ID" value="XM_016901602.1"/>
</dbReference>
<evidence type="ECO:0000313" key="10">
    <source>
        <dbReference type="Proteomes" id="UP000016931"/>
    </source>
</evidence>
<feature type="compositionally biased region" description="Basic and acidic residues" evidence="7">
    <location>
        <begin position="213"/>
        <end position="227"/>
    </location>
</feature>
<dbReference type="eggNOG" id="ENOG502S5NV">
    <property type="taxonomic scope" value="Eukaryota"/>
</dbReference>
<feature type="compositionally biased region" description="Pro residues" evidence="7">
    <location>
        <begin position="40"/>
        <end position="51"/>
    </location>
</feature>
<dbReference type="GO" id="GO:0000981">
    <property type="term" value="F:DNA-binding transcription factor activity, RNA polymerase II-specific"/>
    <property type="evidence" value="ECO:0007669"/>
    <property type="project" value="InterPro"/>
</dbReference>
<evidence type="ECO:0000256" key="6">
    <source>
        <dbReference type="ARBA" id="ARBA00023242"/>
    </source>
</evidence>
<dbReference type="GO" id="GO:0008270">
    <property type="term" value="F:zinc ion binding"/>
    <property type="evidence" value="ECO:0007669"/>
    <property type="project" value="InterPro"/>
</dbReference>
<evidence type="ECO:0000313" key="9">
    <source>
        <dbReference type="EMBL" id="EMF09553.1"/>
    </source>
</evidence>
<gene>
    <name evidence="9" type="ORF">SEPMUDRAFT_120402</name>
</gene>
<dbReference type="Proteomes" id="UP000016931">
    <property type="component" value="Unassembled WGS sequence"/>
</dbReference>
<keyword evidence="6" id="KW-0539">Nucleus</keyword>
<feature type="compositionally biased region" description="Polar residues" evidence="7">
    <location>
        <begin position="612"/>
        <end position="631"/>
    </location>
</feature>
<dbReference type="PANTHER" id="PTHR47659">
    <property type="entry name" value="ZN(II)2CYS6 TRANSCRIPTION FACTOR (EUROFUNG)-RELATED"/>
    <property type="match status" value="1"/>
</dbReference>
<keyword evidence="5" id="KW-0804">Transcription</keyword>
<feature type="domain" description="Zn(2)-C6 fungal-type" evidence="8">
    <location>
        <begin position="172"/>
        <end position="201"/>
    </location>
</feature>
<dbReference type="EMBL" id="KB456269">
    <property type="protein sequence ID" value="EMF09553.1"/>
    <property type="molecule type" value="Genomic_DNA"/>
</dbReference>
<dbReference type="InterPro" id="IPR001138">
    <property type="entry name" value="Zn2Cys6_DnaBD"/>
</dbReference>
<feature type="region of interest" description="Disordered" evidence="7">
    <location>
        <begin position="40"/>
        <end position="89"/>
    </location>
</feature>
<proteinExistence type="predicted"/>
<dbReference type="Pfam" id="PF00172">
    <property type="entry name" value="Zn_clus"/>
    <property type="match status" value="1"/>
</dbReference>
<feature type="region of interest" description="Disordered" evidence="7">
    <location>
        <begin position="612"/>
        <end position="658"/>
    </location>
</feature>
<feature type="compositionally biased region" description="Polar residues" evidence="7">
    <location>
        <begin position="535"/>
        <end position="547"/>
    </location>
</feature>
<dbReference type="HOGENOM" id="CLU_439418_0_0_1"/>
<feature type="compositionally biased region" description="Low complexity" evidence="7">
    <location>
        <begin position="65"/>
        <end position="89"/>
    </location>
</feature>
<sequence>MLNERPPFYQPNLSRGSGLRLLRAECPKRKLNPIVHLNYPSPPMSIPPLSPKTPLDHSASPSRQPPVAAAATADRATTTTSTTSTTLPMPTATATSVAYSPSNYASRAQDLFTHPYHPTTPSHPSRSFHTFSTRQPPPISGPSSTAVSESSSTRPGPSPKGGRKPKAHVASACINCKRAHLSCDINRPCARCVSSGKQDSCFDVQHKKRGRPRLREDGDFRGERMVPERTSAAPAASVVPPTEGAPSSRSMAVPRPRRAESFRSLRSQDSDVPRQLGPPTYPYDPLRTAATTYMPAEYPRPASDSDVPTAYLDLDLIIIKANSSFCHMMQTHELDHAGRQLSEIAVPVDGVSFASIRALLRAERDHQAPAYMPPIVQAGQDFLEGVSLNDVDRCVLGHEDHTYTWRPSSAGGSSPVFPARVRLAKANAYFVAVTLPSPQPAFSHGLHTNPLRPHAHFMSPPLHPDLHPPEQYTYSRYQPSQSAPAGRYMPHPTTGPLPAPHRTPGHQPTRSYPPPQPHVPYQQQIERQPPPVERFSQSIRPQTSSGMPASVMVPRLPPAEPPTATTVFNPRSAPQESHPSHTYIQPTGVQLPPMLGAAPYPAGLHAHSIGATSADATSSARPPDITKSTEASPDEGESATRTPRKRRKLDLGDVLHQD</sequence>
<reference evidence="9 10" key="1">
    <citation type="journal article" date="2012" name="PLoS Pathog.">
        <title>Diverse lifestyles and strategies of plant pathogenesis encoded in the genomes of eighteen Dothideomycetes fungi.</title>
        <authorList>
            <person name="Ohm R.A."/>
            <person name="Feau N."/>
            <person name="Henrissat B."/>
            <person name="Schoch C.L."/>
            <person name="Horwitz B.A."/>
            <person name="Barry K.W."/>
            <person name="Condon B.J."/>
            <person name="Copeland A.C."/>
            <person name="Dhillon B."/>
            <person name="Glaser F."/>
            <person name="Hesse C.N."/>
            <person name="Kosti I."/>
            <person name="LaButti K."/>
            <person name="Lindquist E.A."/>
            <person name="Lucas S."/>
            <person name="Salamov A.A."/>
            <person name="Bradshaw R.E."/>
            <person name="Ciuffetti L."/>
            <person name="Hamelin R.C."/>
            <person name="Kema G.H.J."/>
            <person name="Lawrence C."/>
            <person name="Scott J.A."/>
            <person name="Spatafora J.W."/>
            <person name="Turgeon B.G."/>
            <person name="de Wit P.J.G.M."/>
            <person name="Zhong S."/>
            <person name="Goodwin S.B."/>
            <person name="Grigoriev I.V."/>
        </authorList>
    </citation>
    <scope>NUCLEOTIDE SEQUENCE [LARGE SCALE GENOMIC DNA]</scope>
    <source>
        <strain evidence="9 10">SO2202</strain>
    </source>
</reference>
<dbReference type="CDD" id="cd00067">
    <property type="entry name" value="GAL4"/>
    <property type="match status" value="1"/>
</dbReference>
<feature type="compositionally biased region" description="Low complexity" evidence="7">
    <location>
        <begin position="113"/>
        <end position="130"/>
    </location>
</feature>
<dbReference type="OMA" id="VENQPMT"/>
<feature type="region of interest" description="Disordered" evidence="7">
    <location>
        <begin position="112"/>
        <end position="166"/>
    </location>
</feature>
<dbReference type="GeneID" id="27898739"/>
<dbReference type="STRING" id="692275.N1QG78"/>
<feature type="compositionally biased region" description="Polar residues" evidence="7">
    <location>
        <begin position="474"/>
        <end position="483"/>
    </location>
</feature>
<feature type="compositionally biased region" description="Low complexity" evidence="7">
    <location>
        <begin position="141"/>
        <end position="155"/>
    </location>
</feature>
<dbReference type="InterPro" id="IPR050335">
    <property type="entry name" value="ERT1_acuK_gluconeogen_tf"/>
</dbReference>
<dbReference type="PROSITE" id="PS50048">
    <property type="entry name" value="ZN2_CY6_FUNGAL_2"/>
    <property type="match status" value="1"/>
</dbReference>
<keyword evidence="4" id="KW-0238">DNA-binding</keyword>
<feature type="compositionally biased region" description="Basic and acidic residues" evidence="7">
    <location>
        <begin position="649"/>
        <end position="658"/>
    </location>
</feature>
<protein>
    <recommendedName>
        <fullName evidence="8">Zn(2)-C6 fungal-type domain-containing protein</fullName>
    </recommendedName>
</protein>
<dbReference type="InterPro" id="IPR036864">
    <property type="entry name" value="Zn2-C6_fun-type_DNA-bd_sf"/>
</dbReference>
<dbReference type="PANTHER" id="PTHR47659:SF4">
    <property type="entry name" value="ZN(II)2CYS6 TRANSCRIPTION FACTOR (EUROFUNG)"/>
    <property type="match status" value="1"/>
</dbReference>
<evidence type="ECO:0000256" key="7">
    <source>
        <dbReference type="SAM" id="MobiDB-lite"/>
    </source>
</evidence>
<dbReference type="AlphaFoldDB" id="N1QG78"/>